<evidence type="ECO:0000259" key="4">
    <source>
        <dbReference type="Pfam" id="PF03281"/>
    </source>
</evidence>
<dbReference type="AlphaFoldDB" id="A0AAD9R406"/>
<evidence type="ECO:0000256" key="2">
    <source>
        <dbReference type="ARBA" id="ARBA00008307"/>
    </source>
</evidence>
<protein>
    <submittedName>
        <fullName evidence="6">Protein mab-21-like</fullName>
    </submittedName>
</protein>
<accession>A0AAD9R406</accession>
<keyword evidence="7" id="KW-1185">Reference proteome</keyword>
<reference evidence="6" key="1">
    <citation type="journal article" date="2023" name="G3 (Bethesda)">
        <title>Whole genome assembly and annotation of the endangered Caribbean coral Acropora cervicornis.</title>
        <authorList>
            <person name="Selwyn J.D."/>
            <person name="Vollmer S.V."/>
        </authorList>
    </citation>
    <scope>NUCLEOTIDE SEQUENCE</scope>
    <source>
        <strain evidence="6">K2</strain>
    </source>
</reference>
<sequence>MQVANESQAIVDDSRWNSIKLVVNVLLSALAKYDARFTFQSVDSKVSKSFLTEKDTNHFELLIFLSSLSMRPEEISIHQNEVSQGMATIEISTRTKAGKIWKSLCRQKGKYGKEYLSSAMFRSKLSTLLSKLLADMLFLQHYHDKEMHGIEISNISSEDVESVLIEIQGVALIVDLIMAINCEGFWPFQGTAVKRMKNGKNSLERAFKLKPINCGIELVSKPAAEECQWSICFYKAEEYELNFERFPERLKCLQLLKMFVHSELGCHFLKPNHLKAILLHESAKFPCDEDWSADKVLDRLNNAISLLESFVDREYCPHFFIPSINLFAEASKRDLQVFSHKLKFVKSRNKSPLTNRLRDVFFLQYLQ</sequence>
<name>A0AAD9R406_ACRCE</name>
<dbReference type="Gene3D" id="1.10.1410.40">
    <property type="match status" value="1"/>
</dbReference>
<evidence type="ECO:0000313" key="6">
    <source>
        <dbReference type="EMBL" id="KAK2572423.1"/>
    </source>
</evidence>
<dbReference type="GO" id="GO:0016779">
    <property type="term" value="F:nucleotidyltransferase activity"/>
    <property type="evidence" value="ECO:0007669"/>
    <property type="project" value="UniProtKB-ARBA"/>
</dbReference>
<evidence type="ECO:0000256" key="1">
    <source>
        <dbReference type="ARBA" id="ARBA00001946"/>
    </source>
</evidence>
<organism evidence="6 7">
    <name type="scientific">Acropora cervicornis</name>
    <name type="common">Staghorn coral</name>
    <dbReference type="NCBI Taxonomy" id="6130"/>
    <lineage>
        <taxon>Eukaryota</taxon>
        <taxon>Metazoa</taxon>
        <taxon>Cnidaria</taxon>
        <taxon>Anthozoa</taxon>
        <taxon>Hexacorallia</taxon>
        <taxon>Scleractinia</taxon>
        <taxon>Astrocoeniina</taxon>
        <taxon>Acroporidae</taxon>
        <taxon>Acropora</taxon>
    </lineage>
</organism>
<evidence type="ECO:0000259" key="5">
    <source>
        <dbReference type="Pfam" id="PF20266"/>
    </source>
</evidence>
<keyword evidence="3" id="KW-0067">ATP-binding</keyword>
<dbReference type="PANTHER" id="PTHR10656">
    <property type="entry name" value="CELL FATE DETERMINING PROTEIN MAB21-RELATED"/>
    <property type="match status" value="1"/>
</dbReference>
<dbReference type="SMART" id="SM01265">
    <property type="entry name" value="Mab-21"/>
    <property type="match status" value="1"/>
</dbReference>
<feature type="domain" description="Mab-21-like HhH/H2TH-like" evidence="5">
    <location>
        <begin position="249"/>
        <end position="342"/>
    </location>
</feature>
<reference evidence="6" key="2">
    <citation type="journal article" date="2023" name="Science">
        <title>Genomic signatures of disease resistance in endangered staghorn corals.</title>
        <authorList>
            <person name="Vollmer S.V."/>
            <person name="Selwyn J.D."/>
            <person name="Despard B.A."/>
            <person name="Roesel C.L."/>
        </authorList>
    </citation>
    <scope>NUCLEOTIDE SEQUENCE</scope>
    <source>
        <strain evidence="6">K2</strain>
    </source>
</reference>
<evidence type="ECO:0000313" key="7">
    <source>
        <dbReference type="Proteomes" id="UP001249851"/>
    </source>
</evidence>
<proteinExistence type="inferred from homology"/>
<dbReference type="InterPro" id="IPR046903">
    <property type="entry name" value="Mab-21-like_nuc_Trfase"/>
</dbReference>
<gene>
    <name evidence="6" type="ORF">P5673_002664</name>
</gene>
<dbReference type="Proteomes" id="UP001249851">
    <property type="component" value="Unassembled WGS sequence"/>
</dbReference>
<dbReference type="EMBL" id="JARQWQ010000004">
    <property type="protein sequence ID" value="KAK2572423.1"/>
    <property type="molecule type" value="Genomic_DNA"/>
</dbReference>
<dbReference type="PANTHER" id="PTHR10656:SF70">
    <property type="entry name" value="PROTEIN MAB-21-RELATED"/>
    <property type="match status" value="1"/>
</dbReference>
<keyword evidence="3" id="KW-0547">Nucleotide-binding</keyword>
<evidence type="ECO:0000256" key="3">
    <source>
        <dbReference type="ARBA" id="ARBA00022840"/>
    </source>
</evidence>
<comment type="similarity">
    <text evidence="2">Belongs to the mab-21 family.</text>
</comment>
<dbReference type="InterPro" id="IPR024810">
    <property type="entry name" value="MAB21L/cGLR"/>
</dbReference>
<feature type="domain" description="Mab-21-like nucleotidyltransferase" evidence="4">
    <location>
        <begin position="56"/>
        <end position="238"/>
    </location>
</feature>
<dbReference type="Pfam" id="PF20266">
    <property type="entry name" value="Mab-21_C"/>
    <property type="match status" value="1"/>
</dbReference>
<comment type="cofactor">
    <cofactor evidence="1">
        <name>Mg(2+)</name>
        <dbReference type="ChEBI" id="CHEBI:18420"/>
    </cofactor>
</comment>
<dbReference type="Pfam" id="PF03281">
    <property type="entry name" value="Mab-21"/>
    <property type="match status" value="1"/>
</dbReference>
<comment type="caution">
    <text evidence="6">The sequence shown here is derived from an EMBL/GenBank/DDBJ whole genome shotgun (WGS) entry which is preliminary data.</text>
</comment>
<dbReference type="GO" id="GO:0005524">
    <property type="term" value="F:ATP binding"/>
    <property type="evidence" value="ECO:0007669"/>
    <property type="project" value="UniProtKB-KW"/>
</dbReference>
<dbReference type="InterPro" id="IPR046906">
    <property type="entry name" value="Mab-21_HhH/H2TH-like"/>
</dbReference>